<dbReference type="InterPro" id="IPR015943">
    <property type="entry name" value="WD40/YVTN_repeat-like_dom_sf"/>
</dbReference>
<evidence type="ECO:0000313" key="2">
    <source>
        <dbReference type="EMBL" id="KAJ7348488.1"/>
    </source>
</evidence>
<gene>
    <name evidence="2" type="ORF">DFH08DRAFT_808225</name>
</gene>
<dbReference type="EMBL" id="JARIHO010000017">
    <property type="protein sequence ID" value="KAJ7348488.1"/>
    <property type="molecule type" value="Genomic_DNA"/>
</dbReference>
<dbReference type="PANTHER" id="PTHR19879:SF1">
    <property type="entry name" value="CANNONBALL-RELATED"/>
    <property type="match status" value="1"/>
</dbReference>
<keyword evidence="1" id="KW-1133">Transmembrane helix</keyword>
<reference evidence="2" key="1">
    <citation type="submission" date="2023-03" db="EMBL/GenBank/DDBJ databases">
        <title>Massive genome expansion in bonnet fungi (Mycena s.s.) driven by repeated elements and novel gene families across ecological guilds.</title>
        <authorList>
            <consortium name="Lawrence Berkeley National Laboratory"/>
            <person name="Harder C.B."/>
            <person name="Miyauchi S."/>
            <person name="Viragh M."/>
            <person name="Kuo A."/>
            <person name="Thoen E."/>
            <person name="Andreopoulos B."/>
            <person name="Lu D."/>
            <person name="Skrede I."/>
            <person name="Drula E."/>
            <person name="Henrissat B."/>
            <person name="Morin E."/>
            <person name="Kohler A."/>
            <person name="Barry K."/>
            <person name="LaButti K."/>
            <person name="Morin E."/>
            <person name="Salamov A."/>
            <person name="Lipzen A."/>
            <person name="Mereny Z."/>
            <person name="Hegedus B."/>
            <person name="Baldrian P."/>
            <person name="Stursova M."/>
            <person name="Weitz H."/>
            <person name="Taylor A."/>
            <person name="Grigoriev I.V."/>
            <person name="Nagy L.G."/>
            <person name="Martin F."/>
            <person name="Kauserud H."/>
        </authorList>
    </citation>
    <scope>NUCLEOTIDE SEQUENCE</scope>
    <source>
        <strain evidence="2">CBHHK002</strain>
    </source>
</reference>
<dbReference type="SUPFAM" id="SSF50998">
    <property type="entry name" value="Quinoprotein alcohol dehydrogenase-like"/>
    <property type="match status" value="1"/>
</dbReference>
<dbReference type="GO" id="GO:0005669">
    <property type="term" value="C:transcription factor TFIID complex"/>
    <property type="evidence" value="ECO:0007669"/>
    <property type="project" value="TreeGrafter"/>
</dbReference>
<keyword evidence="1" id="KW-0472">Membrane</keyword>
<proteinExistence type="predicted"/>
<dbReference type="GO" id="GO:0006367">
    <property type="term" value="P:transcription initiation at RNA polymerase II promoter"/>
    <property type="evidence" value="ECO:0007669"/>
    <property type="project" value="TreeGrafter"/>
</dbReference>
<accession>A0AAD7A2X4</accession>
<dbReference type="Pfam" id="PF00400">
    <property type="entry name" value="WD40"/>
    <property type="match status" value="2"/>
</dbReference>
<keyword evidence="3" id="KW-1185">Reference proteome</keyword>
<dbReference type="Gene3D" id="2.130.10.10">
    <property type="entry name" value="YVTN repeat-like/Quinoprotein amine dehydrogenase"/>
    <property type="match status" value="2"/>
</dbReference>
<evidence type="ECO:0000256" key="1">
    <source>
        <dbReference type="SAM" id="Phobius"/>
    </source>
</evidence>
<keyword evidence="1" id="KW-0812">Transmembrane</keyword>
<dbReference type="Proteomes" id="UP001218218">
    <property type="component" value="Unassembled WGS sequence"/>
</dbReference>
<name>A0AAD7A2X4_9AGAR</name>
<sequence>MSTFSKKSKTNKFSFYGFCAGHRGLVECLAVIEDGSLLASGGADGTRVWNLDTTKELQRPGGAGSRGATARNEPDIVFYGTQNGYLVAWKRTNSSISLPPLLASGAELATDGRSMYTARLVNPAEVTGLDFDAASNRLGSNLSSPSQSIISSQKPLHLGINKNTDREIMVFGLDDGNIHTLRRADGVIVKTRGVGGKMYSGNASINSRKGLLCVDDPFQGVAIYRLDDKHRVSTFNIKVTQPEPRPRQVRFANDGGFVVSGSDHGVVYIFDRWTGEILDKLGMGTADWVQTVTTADINGRSTVLAARSGELSGPNEIMIWRNIPNKKRVALPGLWSNVVSMLHILLVIAAILFFYKNMSWADVYKK</sequence>
<protein>
    <submittedName>
        <fullName evidence="2">Quinon protein alcohol dehydrogenase-like superfamily</fullName>
    </submittedName>
</protein>
<dbReference type="InterPro" id="IPR011047">
    <property type="entry name" value="Quinoprotein_ADH-like_sf"/>
</dbReference>
<dbReference type="SMART" id="SM00320">
    <property type="entry name" value="WD40"/>
    <property type="match status" value="2"/>
</dbReference>
<organism evidence="2 3">
    <name type="scientific">Mycena albidolilacea</name>
    <dbReference type="NCBI Taxonomy" id="1033008"/>
    <lineage>
        <taxon>Eukaryota</taxon>
        <taxon>Fungi</taxon>
        <taxon>Dikarya</taxon>
        <taxon>Basidiomycota</taxon>
        <taxon>Agaricomycotina</taxon>
        <taxon>Agaricomycetes</taxon>
        <taxon>Agaricomycetidae</taxon>
        <taxon>Agaricales</taxon>
        <taxon>Marasmiineae</taxon>
        <taxon>Mycenaceae</taxon>
        <taxon>Mycena</taxon>
    </lineage>
</organism>
<dbReference type="PANTHER" id="PTHR19879">
    <property type="entry name" value="TRANSCRIPTION INITIATION FACTOR TFIID"/>
    <property type="match status" value="1"/>
</dbReference>
<dbReference type="AlphaFoldDB" id="A0AAD7A2X4"/>
<comment type="caution">
    <text evidence="2">The sequence shown here is derived from an EMBL/GenBank/DDBJ whole genome shotgun (WGS) entry which is preliminary data.</text>
</comment>
<dbReference type="InterPro" id="IPR001680">
    <property type="entry name" value="WD40_rpt"/>
</dbReference>
<evidence type="ECO:0000313" key="3">
    <source>
        <dbReference type="Proteomes" id="UP001218218"/>
    </source>
</evidence>
<dbReference type="GO" id="GO:0016251">
    <property type="term" value="F:RNA polymerase II general transcription initiation factor activity"/>
    <property type="evidence" value="ECO:0007669"/>
    <property type="project" value="TreeGrafter"/>
</dbReference>
<feature type="transmembrane region" description="Helical" evidence="1">
    <location>
        <begin position="334"/>
        <end position="355"/>
    </location>
</feature>